<evidence type="ECO:0008006" key="3">
    <source>
        <dbReference type="Google" id="ProtNLM"/>
    </source>
</evidence>
<protein>
    <recommendedName>
        <fullName evidence="3">Lipoprotein</fullName>
    </recommendedName>
</protein>
<organism evidence="1 2">
    <name type="scientific">Rossellomorea marisflavi</name>
    <dbReference type="NCBI Taxonomy" id="189381"/>
    <lineage>
        <taxon>Bacteria</taxon>
        <taxon>Bacillati</taxon>
        <taxon>Bacillota</taxon>
        <taxon>Bacilli</taxon>
        <taxon>Bacillales</taxon>
        <taxon>Bacillaceae</taxon>
        <taxon>Rossellomorea</taxon>
    </lineage>
</organism>
<dbReference type="PROSITE" id="PS51257">
    <property type="entry name" value="PROKAR_LIPOPROTEIN"/>
    <property type="match status" value="1"/>
</dbReference>
<dbReference type="EMBL" id="LQQY01000009">
    <property type="protein sequence ID" value="KZE50937.1"/>
    <property type="molecule type" value="Genomic_DNA"/>
</dbReference>
<accession>A0A163LT78</accession>
<dbReference type="RefSeq" id="WP_063190884.1">
    <property type="nucleotide sequence ID" value="NZ_JBLGCT010000001.1"/>
</dbReference>
<dbReference type="Proteomes" id="UP000076510">
    <property type="component" value="Unassembled WGS sequence"/>
</dbReference>
<name>A0A163LT78_9BACI</name>
<dbReference type="OrthoDB" id="2927553at2"/>
<comment type="caution">
    <text evidence="1">The sequence shown here is derived from an EMBL/GenBank/DDBJ whole genome shotgun (WGS) entry which is preliminary data.</text>
</comment>
<gene>
    <name evidence="1" type="ORF">AV649_16325</name>
</gene>
<evidence type="ECO:0000313" key="1">
    <source>
        <dbReference type="EMBL" id="KZE50937.1"/>
    </source>
</evidence>
<evidence type="ECO:0000313" key="2">
    <source>
        <dbReference type="Proteomes" id="UP000076510"/>
    </source>
</evidence>
<sequence>MKKSFMLFFIIGLVLIAGCGKEDEFRTHEITEYKDPPSTYYMKVQFTPKNIGEKTVLKSILVGSVELKDAYVIDDREINTVEEYTTKKIASLPVDIKKDERYSVILVSENKELFKTEEIDFSYKTGSKELIYTHEK</sequence>
<reference evidence="2" key="1">
    <citation type="submission" date="2016-01" db="EMBL/GenBank/DDBJ databases">
        <title>Whole genome sequencing of Bhargavaea cecembensis T14.</title>
        <authorList>
            <person name="Hong K.W."/>
        </authorList>
    </citation>
    <scope>NUCLEOTIDE SEQUENCE [LARGE SCALE GENOMIC DNA]</scope>
    <source>
        <strain evidence="2">M19</strain>
    </source>
</reference>
<dbReference type="AlphaFoldDB" id="A0A163LT78"/>
<proteinExistence type="predicted"/>